<feature type="compositionally biased region" description="Basic and acidic residues" evidence="2">
    <location>
        <begin position="1"/>
        <end position="20"/>
    </location>
</feature>
<dbReference type="EMBL" id="CP009124">
    <property type="protein sequence ID" value="AIJ17564.2"/>
    <property type="molecule type" value="Genomic_DNA"/>
</dbReference>
<dbReference type="InterPro" id="IPR012349">
    <property type="entry name" value="Split_barrel_FMN-bd"/>
</dbReference>
<gene>
    <name evidence="4" type="ORF">SLIV_33400</name>
</gene>
<name>A0ABM5RAQ0_STRLI</name>
<feature type="region of interest" description="Disordered" evidence="2">
    <location>
        <begin position="1"/>
        <end position="32"/>
    </location>
</feature>
<organism evidence="4 5">
    <name type="scientific">Streptomyces lividans TK24</name>
    <dbReference type="NCBI Taxonomy" id="457428"/>
    <lineage>
        <taxon>Bacteria</taxon>
        <taxon>Bacillati</taxon>
        <taxon>Actinomycetota</taxon>
        <taxon>Actinomycetes</taxon>
        <taxon>Kitasatosporales</taxon>
        <taxon>Streptomycetaceae</taxon>
        <taxon>Streptomyces</taxon>
    </lineage>
</organism>
<evidence type="ECO:0000313" key="4">
    <source>
        <dbReference type="EMBL" id="AIJ17564.2"/>
    </source>
</evidence>
<evidence type="ECO:0000313" key="5">
    <source>
        <dbReference type="Proteomes" id="UP000028682"/>
    </source>
</evidence>
<protein>
    <recommendedName>
        <fullName evidence="3">Pyridoxamine 5'-phosphate oxidase N-terminal domain-containing protein</fullName>
    </recommendedName>
</protein>
<dbReference type="Gene3D" id="2.30.110.10">
    <property type="entry name" value="Electron Transport, Fmn-binding Protein, Chain A"/>
    <property type="match status" value="1"/>
</dbReference>
<dbReference type="Proteomes" id="UP000028682">
    <property type="component" value="Chromosome"/>
</dbReference>
<dbReference type="PANTHER" id="PTHR35176">
    <property type="entry name" value="HEME OXYGENASE HI_0854-RELATED"/>
    <property type="match status" value="1"/>
</dbReference>
<proteinExistence type="predicted"/>
<keyword evidence="5" id="KW-1185">Reference proteome</keyword>
<reference evidence="5" key="1">
    <citation type="submission" date="2014-08" db="EMBL/GenBank/DDBJ databases">
        <title>Complete genome sequence of Streptomyces lividans TK24.</title>
        <authorList>
            <consortium name="StrepSynth"/>
            <person name="Ruckert C."/>
            <person name="Fridjonson O.H."/>
            <person name="Lambert C."/>
            <person name="van Wezel G.P."/>
            <person name="Bernaerts K."/>
            <person name="Anne J."/>
            <person name="Economou A."/>
            <person name="Kalinowski J."/>
        </authorList>
    </citation>
    <scope>NUCLEOTIDE SEQUENCE [LARGE SCALE GENOMIC DNA]</scope>
    <source>
        <strain evidence="5">TK24</strain>
    </source>
</reference>
<dbReference type="Pfam" id="PF01243">
    <property type="entry name" value="PNPOx_N"/>
    <property type="match status" value="1"/>
</dbReference>
<dbReference type="SUPFAM" id="SSF50475">
    <property type="entry name" value="FMN-binding split barrel"/>
    <property type="match status" value="1"/>
</dbReference>
<evidence type="ECO:0000256" key="1">
    <source>
        <dbReference type="ARBA" id="ARBA00023002"/>
    </source>
</evidence>
<evidence type="ECO:0000256" key="2">
    <source>
        <dbReference type="SAM" id="MobiDB-lite"/>
    </source>
</evidence>
<evidence type="ECO:0000259" key="3">
    <source>
        <dbReference type="Pfam" id="PF01243"/>
    </source>
</evidence>
<dbReference type="InterPro" id="IPR052019">
    <property type="entry name" value="F420H2_bilvrd_red/Heme_oxyg"/>
</dbReference>
<accession>A0ABM5RAQ0</accession>
<keyword evidence="1" id="KW-0560">Oxidoreductase</keyword>
<dbReference type="InterPro" id="IPR019920">
    <property type="entry name" value="F420-binding_dom_put"/>
</dbReference>
<dbReference type="InterPro" id="IPR011576">
    <property type="entry name" value="Pyridox_Oxase_N"/>
</dbReference>
<dbReference type="NCBIfam" id="TIGR03618">
    <property type="entry name" value="Rv1155_F420"/>
    <property type="match status" value="1"/>
</dbReference>
<feature type="domain" description="Pyridoxamine 5'-phosphate oxidase N-terminal" evidence="3">
    <location>
        <begin position="31"/>
        <end position="155"/>
    </location>
</feature>
<sequence>MHETPRHRRPDSDPVPDHTTPRGVRMSKPPLPPEAVELLRRPNPCVMATLRKDGAPVSTPTWYVWDDDGRVLINLDAGRVRLGHLRRDPRVTLTVLSGDDWYTHVTLIGRVAEMSDDEDLSGIDRLSRHYTGNPYPNRERPRVSAWIEVERWHGWGELKDSSQSG</sequence>
<dbReference type="PANTHER" id="PTHR35176:SF6">
    <property type="entry name" value="HEME OXYGENASE HI_0854-RELATED"/>
    <property type="match status" value="1"/>
</dbReference>